<comment type="caution">
    <text evidence="2">The sequence shown here is derived from an EMBL/GenBank/DDBJ whole genome shotgun (WGS) entry which is preliminary data.</text>
</comment>
<reference evidence="2 3" key="1">
    <citation type="submission" date="2021-01" db="EMBL/GenBank/DDBJ databases">
        <title>Actinoplanes sp. nov. LDG1-01 isolated from lichen.</title>
        <authorList>
            <person name="Saeng-In P."/>
            <person name="Phongsopitanun W."/>
            <person name="Kanchanasin P."/>
            <person name="Yuki M."/>
            <person name="Kudo T."/>
            <person name="Ohkuma M."/>
            <person name="Tanasupawat S."/>
        </authorList>
    </citation>
    <scope>NUCLEOTIDE SEQUENCE [LARGE SCALE GENOMIC DNA]</scope>
    <source>
        <strain evidence="2 3">LDG1-01</strain>
    </source>
</reference>
<keyword evidence="3" id="KW-1185">Reference proteome</keyword>
<dbReference type="PANTHER" id="PTHR11014">
    <property type="entry name" value="PEPTIDASE M20 FAMILY MEMBER"/>
    <property type="match status" value="1"/>
</dbReference>
<dbReference type="PANTHER" id="PTHR11014:SF63">
    <property type="entry name" value="METALLOPEPTIDASE, PUTATIVE (AFU_ORTHOLOGUE AFUA_6G09600)-RELATED"/>
    <property type="match status" value="1"/>
</dbReference>
<dbReference type="Gene3D" id="3.40.630.10">
    <property type="entry name" value="Zn peptidases"/>
    <property type="match status" value="2"/>
</dbReference>
<accession>A0ABS1W4Z1</accession>
<proteinExistence type="predicted"/>
<gene>
    <name evidence="2" type="ORF">JKJ07_45800</name>
</gene>
<feature type="region of interest" description="Disordered" evidence="1">
    <location>
        <begin position="1"/>
        <end position="28"/>
    </location>
</feature>
<dbReference type="RefSeq" id="WP_202998372.1">
    <property type="nucleotide sequence ID" value="NZ_JAENHO010000020.1"/>
</dbReference>
<protein>
    <submittedName>
        <fullName evidence="2">M20/M25/M40 family metallo-hydrolase</fullName>
    </submittedName>
</protein>
<dbReference type="InterPro" id="IPR017439">
    <property type="entry name" value="Amidohydrolase"/>
</dbReference>
<evidence type="ECO:0000313" key="3">
    <source>
        <dbReference type="Proteomes" id="UP000598996"/>
    </source>
</evidence>
<dbReference type="Pfam" id="PF01546">
    <property type="entry name" value="Peptidase_M20"/>
    <property type="match status" value="1"/>
</dbReference>
<evidence type="ECO:0000256" key="1">
    <source>
        <dbReference type="SAM" id="MobiDB-lite"/>
    </source>
</evidence>
<sequence length="398" mass="42419">MACSPTESAAVRCSAGQQGSPGPFFSRPGRASADGLVALRRELHSYPEAGGQEVRTAGVVADRLRAAGLDVVTGVGGHGVVATLSGARAGRTVAYRADMDAVPPDQQINGVAGPAHFCGHDLHTTIGVGVAEALARRRRDLAGTVVFLFQPAEELLAGAAAMLAAGVLESTRPAEIHALHCGPWPVGKLMVMPGSGMPGEDRGVVTFTGADAMDRARRLVTRITALRTVTRPTTPAQLGRFAADLQKPHGPYERFLFISASLAAADRPEVRISSRCWPESRWPEVRETIRRLAGPGAVTFPSAEPWPALVTPHREALELRRFLGPARAGTIHGGIPFAAEDFSLFLRRLPGTYSFLGVRRPRRGAETAYPHWGTFDPDERAIGVGVRAMTSWLARRAS</sequence>
<dbReference type="SUPFAM" id="SSF53187">
    <property type="entry name" value="Zn-dependent exopeptidases"/>
    <property type="match status" value="1"/>
</dbReference>
<evidence type="ECO:0000313" key="2">
    <source>
        <dbReference type="EMBL" id="MBL7261618.1"/>
    </source>
</evidence>
<dbReference type="Proteomes" id="UP000598996">
    <property type="component" value="Unassembled WGS sequence"/>
</dbReference>
<organism evidence="2 3">
    <name type="scientific">Paractinoplanes lichenicola</name>
    <dbReference type="NCBI Taxonomy" id="2802976"/>
    <lineage>
        <taxon>Bacteria</taxon>
        <taxon>Bacillati</taxon>
        <taxon>Actinomycetota</taxon>
        <taxon>Actinomycetes</taxon>
        <taxon>Micromonosporales</taxon>
        <taxon>Micromonosporaceae</taxon>
        <taxon>Paractinoplanes</taxon>
    </lineage>
</organism>
<dbReference type="InterPro" id="IPR002933">
    <property type="entry name" value="Peptidase_M20"/>
</dbReference>
<dbReference type="EMBL" id="JAENHO010000020">
    <property type="protein sequence ID" value="MBL7261618.1"/>
    <property type="molecule type" value="Genomic_DNA"/>
</dbReference>
<name>A0ABS1W4Z1_9ACTN</name>